<feature type="chain" id="PRO_5040489467" description="Ionotropic receptor" evidence="9">
    <location>
        <begin position="21"/>
        <end position="572"/>
    </location>
</feature>
<keyword evidence="5 8" id="KW-0472">Membrane</keyword>
<gene>
    <name evidence="10" type="ORF">DIABBA_LOCUS3078</name>
</gene>
<dbReference type="AlphaFoldDB" id="A0A9N9X8L9"/>
<feature type="transmembrane region" description="Helical" evidence="8">
    <location>
        <begin position="545"/>
        <end position="564"/>
    </location>
</feature>
<dbReference type="Proteomes" id="UP001153709">
    <property type="component" value="Chromosome 2"/>
</dbReference>
<proteinExistence type="predicted"/>
<evidence type="ECO:0000313" key="11">
    <source>
        <dbReference type="Proteomes" id="UP001153709"/>
    </source>
</evidence>
<evidence type="ECO:0000256" key="2">
    <source>
        <dbReference type="ARBA" id="ARBA00022475"/>
    </source>
</evidence>
<evidence type="ECO:0000256" key="7">
    <source>
        <dbReference type="ARBA" id="ARBA00023180"/>
    </source>
</evidence>
<dbReference type="InterPro" id="IPR052192">
    <property type="entry name" value="Insect_Ionotropic_Sensory_Rcpt"/>
</dbReference>
<accession>A0A9N9X8L9</accession>
<evidence type="ECO:0000256" key="5">
    <source>
        <dbReference type="ARBA" id="ARBA00023136"/>
    </source>
</evidence>
<evidence type="ECO:0000256" key="8">
    <source>
        <dbReference type="SAM" id="Phobius"/>
    </source>
</evidence>
<organism evidence="10 11">
    <name type="scientific">Diabrotica balteata</name>
    <name type="common">Banded cucumber beetle</name>
    <dbReference type="NCBI Taxonomy" id="107213"/>
    <lineage>
        <taxon>Eukaryota</taxon>
        <taxon>Metazoa</taxon>
        <taxon>Ecdysozoa</taxon>
        <taxon>Arthropoda</taxon>
        <taxon>Hexapoda</taxon>
        <taxon>Insecta</taxon>
        <taxon>Pterygota</taxon>
        <taxon>Neoptera</taxon>
        <taxon>Endopterygota</taxon>
        <taxon>Coleoptera</taxon>
        <taxon>Polyphaga</taxon>
        <taxon>Cucujiformia</taxon>
        <taxon>Chrysomeloidea</taxon>
        <taxon>Chrysomelidae</taxon>
        <taxon>Galerucinae</taxon>
        <taxon>Diabroticina</taxon>
        <taxon>Diabroticites</taxon>
        <taxon>Diabrotica</taxon>
    </lineage>
</organism>
<name>A0A9N9X8L9_DIABA</name>
<comment type="subcellular location">
    <subcellularLocation>
        <location evidence="1">Cell membrane</location>
        <topology evidence="1">Multi-pass membrane protein</topology>
    </subcellularLocation>
</comment>
<evidence type="ECO:0000256" key="3">
    <source>
        <dbReference type="ARBA" id="ARBA00022692"/>
    </source>
</evidence>
<evidence type="ECO:0008006" key="12">
    <source>
        <dbReference type="Google" id="ProtNLM"/>
    </source>
</evidence>
<evidence type="ECO:0000313" key="10">
    <source>
        <dbReference type="EMBL" id="CAG9829237.1"/>
    </source>
</evidence>
<dbReference type="GO" id="GO:0005886">
    <property type="term" value="C:plasma membrane"/>
    <property type="evidence" value="ECO:0007669"/>
    <property type="project" value="UniProtKB-SubCell"/>
</dbReference>
<keyword evidence="2" id="KW-1003">Cell membrane</keyword>
<evidence type="ECO:0000256" key="6">
    <source>
        <dbReference type="ARBA" id="ARBA00023170"/>
    </source>
</evidence>
<keyword evidence="7" id="KW-0325">Glycoprotein</keyword>
<evidence type="ECO:0000256" key="1">
    <source>
        <dbReference type="ARBA" id="ARBA00004651"/>
    </source>
</evidence>
<feature type="signal peptide" evidence="9">
    <location>
        <begin position="1"/>
        <end position="20"/>
    </location>
</feature>
<dbReference type="SUPFAM" id="SSF53850">
    <property type="entry name" value="Periplasmic binding protein-like II"/>
    <property type="match status" value="1"/>
</dbReference>
<feature type="transmembrane region" description="Helical" evidence="8">
    <location>
        <begin position="300"/>
        <end position="323"/>
    </location>
</feature>
<sequence>MRADVIVLTVLLNFVIPAQCLISNLDTISKESNASILLNFLNLYSTIIISSQSNIDHDIVFSNNPKRIITNFTNNGLLHKDEDIIFVERNVDDFQRTLNLFNKSNRWHSKSKFLVILEEQNKDNDIVTLFQSLWRVNIYNAVVDLGSNRFFTWYPYAKENKCGTKFNIKIVGEEDPFIEKIPRNLHNCNFNIISPISEFNLYFDDKTKKGFIPSYLNTVGQKLGLKVNFKSINNYFNHQSKYGNHELLMYDLETFDIEAAIYGAYFDIRLPDYQCEYSIMMYQTFMYLICPPRRPIIPNLLVLFSLKIYFLYILSILVIAVVWKLSCRLQFGVAMMDTYRLFVALQTNVKQIVNPKTSLFLMLVMWYSIHMSLFYQTELSSKLTSPTLTPKIKNIEDFLQSDLKFYSNPSMNAMMLPRGLDTYNRLMKKTVNAVNLLKAFNLFLEKPDHAYILLSNLLYQLKNINDFEVIYDDPLISVNVNLVLKRNHPLIYRFNYWIQAVQEAGLPSKWLYSNSVNLKKLEAHYELKPSTEFKKLTMKNLQSCFLFLVAGNILSIITFLIELVKKREIVQY</sequence>
<protein>
    <recommendedName>
        <fullName evidence="12">Ionotropic receptor</fullName>
    </recommendedName>
</protein>
<dbReference type="OrthoDB" id="6775583at2759"/>
<evidence type="ECO:0000256" key="4">
    <source>
        <dbReference type="ARBA" id="ARBA00022989"/>
    </source>
</evidence>
<keyword evidence="9" id="KW-0732">Signal</keyword>
<reference evidence="10" key="1">
    <citation type="submission" date="2022-01" db="EMBL/GenBank/DDBJ databases">
        <authorList>
            <person name="King R."/>
        </authorList>
    </citation>
    <scope>NUCLEOTIDE SEQUENCE</scope>
</reference>
<evidence type="ECO:0000256" key="9">
    <source>
        <dbReference type="SAM" id="SignalP"/>
    </source>
</evidence>
<dbReference type="PANTHER" id="PTHR42643:SF24">
    <property type="entry name" value="IONOTROPIC RECEPTOR 60A"/>
    <property type="match status" value="1"/>
</dbReference>
<keyword evidence="6" id="KW-0675">Receptor</keyword>
<dbReference type="EMBL" id="OU898277">
    <property type="protein sequence ID" value="CAG9829237.1"/>
    <property type="molecule type" value="Genomic_DNA"/>
</dbReference>
<keyword evidence="3 8" id="KW-0812">Transmembrane</keyword>
<keyword evidence="4 8" id="KW-1133">Transmembrane helix</keyword>
<keyword evidence="11" id="KW-1185">Reference proteome</keyword>
<dbReference type="PANTHER" id="PTHR42643">
    <property type="entry name" value="IONOTROPIC RECEPTOR 20A-RELATED"/>
    <property type="match status" value="1"/>
</dbReference>